<dbReference type="GO" id="GO:0003700">
    <property type="term" value="F:DNA-binding transcription factor activity"/>
    <property type="evidence" value="ECO:0007669"/>
    <property type="project" value="InterPro"/>
</dbReference>
<feature type="compositionally biased region" description="Basic and acidic residues" evidence="7">
    <location>
        <begin position="7"/>
        <end position="20"/>
    </location>
</feature>
<evidence type="ECO:0000313" key="9">
    <source>
        <dbReference type="EMBL" id="DAZ98470.1"/>
    </source>
</evidence>
<evidence type="ECO:0000259" key="8">
    <source>
        <dbReference type="PROSITE" id="PS51519"/>
    </source>
</evidence>
<dbReference type="InterPro" id="IPR044607">
    <property type="entry name" value="RKD-like"/>
</dbReference>
<reference evidence="9" key="1">
    <citation type="submission" date="2022-11" db="EMBL/GenBank/DDBJ databases">
        <authorList>
            <person name="Morgan W.R."/>
            <person name="Tartar A."/>
        </authorList>
    </citation>
    <scope>NUCLEOTIDE SEQUENCE</scope>
    <source>
        <strain evidence="9">ARSEF 373</strain>
    </source>
</reference>
<accession>A0AAV2YWT0</accession>
<comment type="function">
    <text evidence="1">Putative transcription factor.</text>
</comment>
<comment type="caution">
    <text evidence="9">The sequence shown here is derived from an EMBL/GenBank/DDBJ whole genome shotgun (WGS) entry which is preliminary data.</text>
</comment>
<gene>
    <name evidence="9" type="ORF">N0F65_004907</name>
</gene>
<keyword evidence="5" id="KW-0804">Transcription</keyword>
<evidence type="ECO:0000256" key="6">
    <source>
        <dbReference type="ARBA" id="ARBA00023242"/>
    </source>
</evidence>
<keyword evidence="10" id="KW-1185">Reference proteome</keyword>
<evidence type="ECO:0000256" key="2">
    <source>
        <dbReference type="ARBA" id="ARBA00023015"/>
    </source>
</evidence>
<dbReference type="PANTHER" id="PTHR46373:SF2">
    <property type="entry name" value="RWP-RK DOMAIN-CONTAINING PROTEIN"/>
    <property type="match status" value="1"/>
</dbReference>
<evidence type="ECO:0000256" key="5">
    <source>
        <dbReference type="ARBA" id="ARBA00023163"/>
    </source>
</evidence>
<evidence type="ECO:0000256" key="4">
    <source>
        <dbReference type="ARBA" id="ARBA00023125"/>
    </source>
</evidence>
<feature type="region of interest" description="Disordered" evidence="7">
    <location>
        <begin position="201"/>
        <end position="220"/>
    </location>
</feature>
<dbReference type="EMBL" id="DAKRPA010000105">
    <property type="protein sequence ID" value="DAZ98470.1"/>
    <property type="molecule type" value="Genomic_DNA"/>
</dbReference>
<dbReference type="Pfam" id="PF02042">
    <property type="entry name" value="RWP-RK"/>
    <property type="match status" value="1"/>
</dbReference>
<dbReference type="AlphaFoldDB" id="A0AAV2YWT0"/>
<keyword evidence="2" id="KW-0805">Transcription regulation</keyword>
<proteinExistence type="predicted"/>
<feature type="region of interest" description="Disordered" evidence="7">
    <location>
        <begin position="304"/>
        <end position="327"/>
    </location>
</feature>
<keyword evidence="4" id="KW-0238">DNA-binding</keyword>
<dbReference type="Proteomes" id="UP001146120">
    <property type="component" value="Unassembled WGS sequence"/>
</dbReference>
<keyword evidence="6" id="KW-0539">Nucleus</keyword>
<dbReference type="InterPro" id="IPR003035">
    <property type="entry name" value="RWP-RK_dom"/>
</dbReference>
<sequence length="327" mass="37388">MVYAHPVEPHEDIDAGKSDGSDQEQPQRFTWHHSTPAPERRSSHWEPLCEEIKEEVKREEDIVAVFPHLGRKRQREEANREADSSYQQHSDRNDEPTTGILGARGALTNASKSITFDMLQPHFERPLQAAAEHFGICTTLLKKICRKCGINKWPYRKVHSLRKSIETMRQQVQYFDGGEQEHYVQNLRKANASLAYLLRTGNEPVGSDSPPVADQPSPEWKPQYNGVEEVTSSENFVDRDEGSQQSRRYQVSSFQSRTSQSAAGVHPMMDQHPVRTVSVRSSNVQPQTMIPNLTAQRALPPLSFILNRPRPMSDSPTRSQDERHFQR</sequence>
<dbReference type="PROSITE" id="PS51519">
    <property type="entry name" value="RWP_RK"/>
    <property type="match status" value="1"/>
</dbReference>
<reference evidence="9" key="2">
    <citation type="journal article" date="2023" name="Microbiol Resour">
        <title>Decontamination and Annotation of the Draft Genome Sequence of the Oomycete Lagenidium giganteum ARSEF 373.</title>
        <authorList>
            <person name="Morgan W.R."/>
            <person name="Tartar A."/>
        </authorList>
    </citation>
    <scope>NUCLEOTIDE SEQUENCE</scope>
    <source>
        <strain evidence="9">ARSEF 373</strain>
    </source>
</reference>
<evidence type="ECO:0000313" key="10">
    <source>
        <dbReference type="Proteomes" id="UP001146120"/>
    </source>
</evidence>
<feature type="compositionally biased region" description="Basic and acidic residues" evidence="7">
    <location>
        <begin position="74"/>
        <end position="95"/>
    </location>
</feature>
<dbReference type="GO" id="GO:0003677">
    <property type="term" value="F:DNA binding"/>
    <property type="evidence" value="ECO:0007669"/>
    <property type="project" value="UniProtKB-KW"/>
</dbReference>
<evidence type="ECO:0000256" key="1">
    <source>
        <dbReference type="ARBA" id="ARBA00004049"/>
    </source>
</evidence>
<keyword evidence="3" id="KW-0175">Coiled coil</keyword>
<protein>
    <recommendedName>
        <fullName evidence="8">RWP-RK domain-containing protein</fullName>
    </recommendedName>
</protein>
<evidence type="ECO:0000256" key="3">
    <source>
        <dbReference type="ARBA" id="ARBA00023054"/>
    </source>
</evidence>
<feature type="compositionally biased region" description="Polar residues" evidence="7">
    <location>
        <begin position="243"/>
        <end position="262"/>
    </location>
</feature>
<feature type="region of interest" description="Disordered" evidence="7">
    <location>
        <begin position="71"/>
        <end position="101"/>
    </location>
</feature>
<evidence type="ECO:0000256" key="7">
    <source>
        <dbReference type="SAM" id="MobiDB-lite"/>
    </source>
</evidence>
<feature type="region of interest" description="Disordered" evidence="7">
    <location>
        <begin position="233"/>
        <end position="270"/>
    </location>
</feature>
<name>A0AAV2YWT0_9STRA</name>
<feature type="domain" description="RWP-RK" evidence="8">
    <location>
        <begin position="97"/>
        <end position="181"/>
    </location>
</feature>
<feature type="region of interest" description="Disordered" evidence="7">
    <location>
        <begin position="1"/>
        <end position="46"/>
    </location>
</feature>
<organism evidence="9 10">
    <name type="scientific">Lagenidium giganteum</name>
    <dbReference type="NCBI Taxonomy" id="4803"/>
    <lineage>
        <taxon>Eukaryota</taxon>
        <taxon>Sar</taxon>
        <taxon>Stramenopiles</taxon>
        <taxon>Oomycota</taxon>
        <taxon>Peronosporomycetes</taxon>
        <taxon>Pythiales</taxon>
        <taxon>Pythiaceae</taxon>
    </lineage>
</organism>
<dbReference type="PANTHER" id="PTHR46373">
    <property type="entry name" value="PROTEIN RKD4"/>
    <property type="match status" value="1"/>
</dbReference>